<keyword evidence="3 9" id="KW-0285">Flavoprotein</keyword>
<evidence type="ECO:0000256" key="9">
    <source>
        <dbReference type="RuleBase" id="RU003691"/>
    </source>
</evidence>
<dbReference type="EMBL" id="JBHUGA010000003">
    <property type="protein sequence ID" value="MFD1845200.1"/>
    <property type="molecule type" value="Genomic_DNA"/>
</dbReference>
<keyword evidence="13" id="KW-1185">Reference proteome</keyword>
<evidence type="ECO:0000313" key="12">
    <source>
        <dbReference type="EMBL" id="MFD1845200.1"/>
    </source>
</evidence>
<evidence type="ECO:0000256" key="3">
    <source>
        <dbReference type="ARBA" id="ARBA00022630"/>
    </source>
</evidence>
<protein>
    <submittedName>
        <fullName evidence="12">Dihydrolipoyl dehydrogenase family protein</fullName>
        <ecNumber evidence="12">1.-.-.-</ecNumber>
    </submittedName>
</protein>
<evidence type="ECO:0000256" key="1">
    <source>
        <dbReference type="ARBA" id="ARBA00001974"/>
    </source>
</evidence>
<feature type="domain" description="Pyridine nucleotide-disulphide oxidoreductase dimerisation" evidence="10">
    <location>
        <begin position="332"/>
        <end position="435"/>
    </location>
</feature>
<feature type="domain" description="FAD/NAD(P)-binding" evidence="11">
    <location>
        <begin position="9"/>
        <end position="312"/>
    </location>
</feature>
<dbReference type="EC" id="1.-.-.-" evidence="12"/>
<organism evidence="12 13">
    <name type="scientific">Arthrobacter flavus</name>
    <dbReference type="NCBI Taxonomy" id="95172"/>
    <lineage>
        <taxon>Bacteria</taxon>
        <taxon>Bacillati</taxon>
        <taxon>Actinomycetota</taxon>
        <taxon>Actinomycetes</taxon>
        <taxon>Micrococcales</taxon>
        <taxon>Micrococcaceae</taxon>
        <taxon>Arthrobacter</taxon>
    </lineage>
</organism>
<evidence type="ECO:0000259" key="11">
    <source>
        <dbReference type="Pfam" id="PF07992"/>
    </source>
</evidence>
<gene>
    <name evidence="12" type="ORF">ACFSFX_01140</name>
</gene>
<evidence type="ECO:0000256" key="6">
    <source>
        <dbReference type="ARBA" id="ARBA00023002"/>
    </source>
</evidence>
<dbReference type="PRINTS" id="PR00411">
    <property type="entry name" value="PNDRDTASEI"/>
</dbReference>
<evidence type="ECO:0000256" key="8">
    <source>
        <dbReference type="ARBA" id="ARBA00023284"/>
    </source>
</evidence>
<comment type="caution">
    <text evidence="12">The sequence shown here is derived from an EMBL/GenBank/DDBJ whole genome shotgun (WGS) entry which is preliminary data.</text>
</comment>
<dbReference type="InterPro" id="IPR023753">
    <property type="entry name" value="FAD/NAD-binding_dom"/>
</dbReference>
<dbReference type="PRINTS" id="PR00368">
    <property type="entry name" value="FADPNR"/>
</dbReference>
<dbReference type="PIRSF" id="PIRSF000350">
    <property type="entry name" value="Mercury_reductase_MerA"/>
    <property type="match status" value="1"/>
</dbReference>
<keyword evidence="4 9" id="KW-0274">FAD</keyword>
<name>A0ABW4Q390_9MICC</name>
<dbReference type="PROSITE" id="PS00076">
    <property type="entry name" value="PYRIDINE_REDOX_1"/>
    <property type="match status" value="1"/>
</dbReference>
<evidence type="ECO:0000313" key="13">
    <source>
        <dbReference type="Proteomes" id="UP001597307"/>
    </source>
</evidence>
<keyword evidence="8 9" id="KW-0676">Redox-active center</keyword>
<evidence type="ECO:0000256" key="4">
    <source>
        <dbReference type="ARBA" id="ARBA00022827"/>
    </source>
</evidence>
<accession>A0ABW4Q390</accession>
<dbReference type="GO" id="GO:0016491">
    <property type="term" value="F:oxidoreductase activity"/>
    <property type="evidence" value="ECO:0007669"/>
    <property type="project" value="UniProtKB-KW"/>
</dbReference>
<dbReference type="Proteomes" id="UP001597307">
    <property type="component" value="Unassembled WGS sequence"/>
</dbReference>
<evidence type="ECO:0000256" key="7">
    <source>
        <dbReference type="ARBA" id="ARBA00023157"/>
    </source>
</evidence>
<keyword evidence="7" id="KW-1015">Disulfide bond</keyword>
<dbReference type="InterPro" id="IPR001100">
    <property type="entry name" value="Pyr_nuc-diS_OxRdtase"/>
</dbReference>
<comment type="similarity">
    <text evidence="2 9">Belongs to the class-I pyridine nucleotide-disulfide oxidoreductase family.</text>
</comment>
<sequence length="474" mass="48921">MDRSIEIVDLLVIGGGTAGIVGAKTAARLGARTVLVEYARTGGDCLWTGCVPSKTLLSAGHSASEQSLTGDGTDFDAVRHRISGAIAAIEPADSPEALEAAGVTVISGKAAFTAPGEAKVNGRTIRFRQALIATGSAPTLPPIPGLSDAPVVVTSETIWDLQSLPGRLVVIGGGPIACELGQALARLGSQVVILARSTILPREDRDAAALVLGSLRSDGVRVIENATVDRISNGDEPVIHTGDGQRFSADVILAATGRRARTRDLGLDLVGVDCDESGQVVVDAAMRSSNPAVWAAGDVTPYPEFTHLAGTHASTAASNAVLGLRRKVSGVVPRVTFTSPEVAAVGLTTVTGRSHSSSTIQHAHTDRAITEDQTAGFTRIIIGKGGRILGGTIVGPRAGESLAELTLAVDQGLSTRTLAGVTHPYPTFNDALWNASIAHARSGLDSPAAKVAVRALAGLNRWRNDRLARSRNSQ</sequence>
<dbReference type="PANTHER" id="PTHR43014:SF2">
    <property type="entry name" value="MERCURIC REDUCTASE"/>
    <property type="match status" value="1"/>
</dbReference>
<evidence type="ECO:0000259" key="10">
    <source>
        <dbReference type="Pfam" id="PF02852"/>
    </source>
</evidence>
<comment type="cofactor">
    <cofactor evidence="1">
        <name>FAD</name>
        <dbReference type="ChEBI" id="CHEBI:57692"/>
    </cofactor>
</comment>
<reference evidence="13" key="1">
    <citation type="journal article" date="2019" name="Int. J. Syst. Evol. Microbiol.">
        <title>The Global Catalogue of Microorganisms (GCM) 10K type strain sequencing project: providing services to taxonomists for standard genome sequencing and annotation.</title>
        <authorList>
            <consortium name="The Broad Institute Genomics Platform"/>
            <consortium name="The Broad Institute Genome Sequencing Center for Infectious Disease"/>
            <person name="Wu L."/>
            <person name="Ma J."/>
        </authorList>
    </citation>
    <scope>NUCLEOTIDE SEQUENCE [LARGE SCALE GENOMIC DNA]</scope>
    <source>
        <strain evidence="13">JCM 11496</strain>
    </source>
</reference>
<dbReference type="RefSeq" id="WP_343877228.1">
    <property type="nucleotide sequence ID" value="NZ_BAAAIJ010000003.1"/>
</dbReference>
<dbReference type="InterPro" id="IPR004099">
    <property type="entry name" value="Pyr_nucl-diS_OxRdtase_dimer"/>
</dbReference>
<dbReference type="SUPFAM" id="SSF55424">
    <property type="entry name" value="FAD/NAD-linked reductases, dimerisation (C-terminal) domain"/>
    <property type="match status" value="1"/>
</dbReference>
<evidence type="ECO:0000256" key="5">
    <source>
        <dbReference type="ARBA" id="ARBA00022857"/>
    </source>
</evidence>
<evidence type="ECO:0000256" key="2">
    <source>
        <dbReference type="ARBA" id="ARBA00007532"/>
    </source>
</evidence>
<dbReference type="InterPro" id="IPR012999">
    <property type="entry name" value="Pyr_OxRdtase_I_AS"/>
</dbReference>
<dbReference type="Gene3D" id="3.50.50.60">
    <property type="entry name" value="FAD/NAD(P)-binding domain"/>
    <property type="match status" value="2"/>
</dbReference>
<dbReference type="PANTHER" id="PTHR43014">
    <property type="entry name" value="MERCURIC REDUCTASE"/>
    <property type="match status" value="1"/>
</dbReference>
<proteinExistence type="inferred from homology"/>
<keyword evidence="6 9" id="KW-0560">Oxidoreductase</keyword>
<dbReference type="InterPro" id="IPR016156">
    <property type="entry name" value="FAD/NAD-linked_Rdtase_dimer_sf"/>
</dbReference>
<dbReference type="SUPFAM" id="SSF51905">
    <property type="entry name" value="FAD/NAD(P)-binding domain"/>
    <property type="match status" value="1"/>
</dbReference>
<dbReference type="Pfam" id="PF07992">
    <property type="entry name" value="Pyr_redox_2"/>
    <property type="match status" value="1"/>
</dbReference>
<dbReference type="InterPro" id="IPR036188">
    <property type="entry name" value="FAD/NAD-bd_sf"/>
</dbReference>
<dbReference type="Gene3D" id="3.30.390.30">
    <property type="match status" value="1"/>
</dbReference>
<keyword evidence="5" id="KW-0521">NADP</keyword>
<dbReference type="Pfam" id="PF02852">
    <property type="entry name" value="Pyr_redox_dim"/>
    <property type="match status" value="1"/>
</dbReference>